<evidence type="ECO:0000256" key="4">
    <source>
        <dbReference type="ARBA" id="ARBA00022741"/>
    </source>
</evidence>
<evidence type="ECO:0000256" key="2">
    <source>
        <dbReference type="ARBA" id="ARBA00022448"/>
    </source>
</evidence>
<evidence type="ECO:0000256" key="1">
    <source>
        <dbReference type="ARBA" id="ARBA00004651"/>
    </source>
</evidence>
<feature type="transmembrane region" description="Helical" evidence="8">
    <location>
        <begin position="279"/>
        <end position="301"/>
    </location>
</feature>
<keyword evidence="3 8" id="KW-0812">Transmembrane</keyword>
<protein>
    <submittedName>
        <fullName evidence="10">ABC transporter related protein</fullName>
    </submittedName>
</protein>
<dbReference type="InterPro" id="IPR039421">
    <property type="entry name" value="Type_1_exporter"/>
</dbReference>
<dbReference type="PANTHER" id="PTHR43394">
    <property type="entry name" value="ATP-DEPENDENT PERMEASE MDL1, MITOCHONDRIAL"/>
    <property type="match status" value="1"/>
</dbReference>
<dbReference type="FunFam" id="3.40.50.300:FF:000287">
    <property type="entry name" value="Multidrug ABC transporter ATP-binding protein"/>
    <property type="match status" value="1"/>
</dbReference>
<dbReference type="PANTHER" id="PTHR43394:SF1">
    <property type="entry name" value="ATP-BINDING CASSETTE SUB-FAMILY B MEMBER 10, MITOCHONDRIAL"/>
    <property type="match status" value="1"/>
</dbReference>
<dbReference type="EMBL" id="JQ844180">
    <property type="protein sequence ID" value="AGS52044.1"/>
    <property type="molecule type" value="Genomic_DNA"/>
</dbReference>
<evidence type="ECO:0000256" key="6">
    <source>
        <dbReference type="ARBA" id="ARBA00022989"/>
    </source>
</evidence>
<sequence length="610" mass="68904">MADYEDFDYNKPMSINVWKKMFPFIVTEKKNLIYCILLMLSVAFVDVIFPLFLGYAIRNNVEPRSLDGIWALMTIVVLLLTVQAFNVYGFVALGIRAETGMSRNMRNAVFLNLQKLSLSYYNKTPVGYLMARTNSDTGRIGDLVAWGLIDFTWSVFYCIGAIIAMFLVHWKLAFIVCATIPLLALLTWFFQGRILSVNRIMRKLNSKMTGAMNEGITGARTVKVLTAEEQSFKEYSGITSDYRRHATHMARLRSIFIPTSLFIGSLGTAFVLSYGGWEIIVLGADLAILAIFLQYAGGFFWPIQNIARIFTDFVSTQANVERVTDLLEKSPGITDTPEVEEKYGDTFSPKKENWEPIIGDVEFRDVTFRYPDGHRNVLEHFNLHVPTGTYVAIVGETGAGKSTLVNLVCRFFEPTAGEILIDGKDYRERSQLWLHSAFGYVLQSPHLFSGTIRENIRYGRLDATDEEVENAAKIVHAEKIILKLEKGYDTEAGEGGDRLSTGEKQLISFARAVLADPRIFILDEATSSIDTEMEMLLQEAIHTLLKGRTSFVIAHRLSTIRGADVILVVDDGKIIERGTHSQLMKSRGHYFELYTKQFEVEANVEEMLRS</sequence>
<dbReference type="SUPFAM" id="SSF52540">
    <property type="entry name" value="P-loop containing nucleoside triphosphate hydrolases"/>
    <property type="match status" value="1"/>
</dbReference>
<dbReference type="Pfam" id="PF00664">
    <property type="entry name" value="ABC_membrane"/>
    <property type="match status" value="1"/>
</dbReference>
<feature type="transmembrane region" description="Helical" evidence="8">
    <location>
        <begin position="143"/>
        <end position="166"/>
    </location>
</feature>
<dbReference type="InterPro" id="IPR027417">
    <property type="entry name" value="P-loop_NTPase"/>
</dbReference>
<keyword evidence="6 8" id="KW-1133">Transmembrane helix</keyword>
<keyword evidence="7 8" id="KW-0472">Membrane</keyword>
<dbReference type="AlphaFoldDB" id="A0A806KBV2"/>
<organism evidence="10">
    <name type="scientific">uncultured bacterium contig00008</name>
    <dbReference type="NCBI Taxonomy" id="1181500"/>
    <lineage>
        <taxon>Bacteria</taxon>
        <taxon>environmental samples</taxon>
    </lineage>
</organism>
<keyword evidence="5" id="KW-0067">ATP-binding</keyword>
<dbReference type="CDD" id="cd03254">
    <property type="entry name" value="ABCC_Glucan_exporter_like"/>
    <property type="match status" value="1"/>
</dbReference>
<dbReference type="InterPro" id="IPR036640">
    <property type="entry name" value="ABC1_TM_sf"/>
</dbReference>
<dbReference type="InterPro" id="IPR003439">
    <property type="entry name" value="ABC_transporter-like_ATP-bd"/>
</dbReference>
<feature type="transmembrane region" description="Helical" evidence="8">
    <location>
        <begin position="172"/>
        <end position="190"/>
    </location>
</feature>
<dbReference type="SUPFAM" id="SSF90123">
    <property type="entry name" value="ABC transporter transmembrane region"/>
    <property type="match status" value="1"/>
</dbReference>
<evidence type="ECO:0000259" key="9">
    <source>
        <dbReference type="SMART" id="SM00382"/>
    </source>
</evidence>
<dbReference type="GO" id="GO:0005886">
    <property type="term" value="C:plasma membrane"/>
    <property type="evidence" value="ECO:0007669"/>
    <property type="project" value="UniProtKB-SubCell"/>
</dbReference>
<keyword evidence="2" id="KW-0813">Transport</keyword>
<reference evidence="10" key="1">
    <citation type="submission" date="2012-03" db="EMBL/GenBank/DDBJ databases">
        <title>Functional metagenomics reveals considerable lignocellulase gene clusters in the gut microbiome of a wood-feeding higher termite.</title>
        <authorList>
            <person name="Liu N."/>
        </authorList>
    </citation>
    <scope>NUCLEOTIDE SEQUENCE</scope>
</reference>
<evidence type="ECO:0000256" key="3">
    <source>
        <dbReference type="ARBA" id="ARBA00022692"/>
    </source>
</evidence>
<dbReference type="Pfam" id="PF00005">
    <property type="entry name" value="ABC_tran"/>
    <property type="match status" value="1"/>
</dbReference>
<dbReference type="GO" id="GO:0005524">
    <property type="term" value="F:ATP binding"/>
    <property type="evidence" value="ECO:0007669"/>
    <property type="project" value="UniProtKB-KW"/>
</dbReference>
<evidence type="ECO:0000313" key="10">
    <source>
        <dbReference type="EMBL" id="AGS52044.1"/>
    </source>
</evidence>
<comment type="subcellular location">
    <subcellularLocation>
        <location evidence="1">Cell membrane</location>
        <topology evidence="1">Multi-pass membrane protein</topology>
    </subcellularLocation>
</comment>
<name>A0A806KBV2_9BACT</name>
<keyword evidence="4" id="KW-0547">Nucleotide-binding</keyword>
<dbReference type="GO" id="GO:0015421">
    <property type="term" value="F:ABC-type oligopeptide transporter activity"/>
    <property type="evidence" value="ECO:0007669"/>
    <property type="project" value="TreeGrafter"/>
</dbReference>
<feature type="domain" description="AAA+ ATPase" evidence="9">
    <location>
        <begin position="387"/>
        <end position="579"/>
    </location>
</feature>
<dbReference type="InterPro" id="IPR003593">
    <property type="entry name" value="AAA+_ATPase"/>
</dbReference>
<dbReference type="Gene3D" id="3.40.50.300">
    <property type="entry name" value="P-loop containing nucleotide triphosphate hydrolases"/>
    <property type="match status" value="1"/>
</dbReference>
<dbReference type="GO" id="GO:0016887">
    <property type="term" value="F:ATP hydrolysis activity"/>
    <property type="evidence" value="ECO:0007669"/>
    <property type="project" value="InterPro"/>
</dbReference>
<dbReference type="Gene3D" id="1.20.1560.10">
    <property type="entry name" value="ABC transporter type 1, transmembrane domain"/>
    <property type="match status" value="1"/>
</dbReference>
<dbReference type="CDD" id="cd18540">
    <property type="entry name" value="ABC_6TM_exporter_like"/>
    <property type="match status" value="1"/>
</dbReference>
<evidence type="ECO:0000256" key="8">
    <source>
        <dbReference type="SAM" id="Phobius"/>
    </source>
</evidence>
<feature type="transmembrane region" description="Helical" evidence="8">
    <location>
        <begin position="69"/>
        <end position="95"/>
    </location>
</feature>
<evidence type="ECO:0000256" key="5">
    <source>
        <dbReference type="ARBA" id="ARBA00022840"/>
    </source>
</evidence>
<dbReference type="InterPro" id="IPR011527">
    <property type="entry name" value="ABC1_TM_dom"/>
</dbReference>
<proteinExistence type="predicted"/>
<evidence type="ECO:0000256" key="7">
    <source>
        <dbReference type="ARBA" id="ARBA00023136"/>
    </source>
</evidence>
<feature type="transmembrane region" description="Helical" evidence="8">
    <location>
        <begin position="31"/>
        <end position="57"/>
    </location>
</feature>
<dbReference type="SMART" id="SM00382">
    <property type="entry name" value="AAA"/>
    <property type="match status" value="1"/>
</dbReference>
<feature type="transmembrane region" description="Helical" evidence="8">
    <location>
        <begin position="252"/>
        <end position="273"/>
    </location>
</feature>
<accession>A0A806KBV2</accession>